<dbReference type="Proteomes" id="UP001595789">
    <property type="component" value="Unassembled WGS sequence"/>
</dbReference>
<dbReference type="EMBL" id="JBHSBW010000011">
    <property type="protein sequence ID" value="MFC4212076.1"/>
    <property type="molecule type" value="Genomic_DNA"/>
</dbReference>
<keyword evidence="2" id="KW-1185">Reference proteome</keyword>
<accession>A0ABV8PCN1</accession>
<evidence type="ECO:0000313" key="1">
    <source>
        <dbReference type="EMBL" id="MFC4212076.1"/>
    </source>
</evidence>
<dbReference type="PROSITE" id="PS51257">
    <property type="entry name" value="PROKAR_LIPOPROTEIN"/>
    <property type="match status" value="1"/>
</dbReference>
<evidence type="ECO:0000313" key="2">
    <source>
        <dbReference type="Proteomes" id="UP001595789"/>
    </source>
</evidence>
<dbReference type="InterPro" id="IPR025366">
    <property type="entry name" value="DUF4270"/>
</dbReference>
<comment type="caution">
    <text evidence="1">The sequence shown here is derived from an EMBL/GenBank/DDBJ whole genome shotgun (WGS) entry which is preliminary data.</text>
</comment>
<gene>
    <name evidence="1" type="ORF">ACFOWA_12825</name>
</gene>
<name>A0ABV8PCN1_9SPHI</name>
<dbReference type="RefSeq" id="WP_378985728.1">
    <property type="nucleotide sequence ID" value="NZ_JBHSBW010000011.1"/>
</dbReference>
<protein>
    <submittedName>
        <fullName evidence="1">DUF4270 domain-containing protein</fullName>
    </submittedName>
</protein>
<reference evidence="2" key="1">
    <citation type="journal article" date="2019" name="Int. J. Syst. Evol. Microbiol.">
        <title>The Global Catalogue of Microorganisms (GCM) 10K type strain sequencing project: providing services to taxonomists for standard genome sequencing and annotation.</title>
        <authorList>
            <consortium name="The Broad Institute Genomics Platform"/>
            <consortium name="The Broad Institute Genome Sequencing Center for Infectious Disease"/>
            <person name="Wu L."/>
            <person name="Ma J."/>
        </authorList>
    </citation>
    <scope>NUCLEOTIDE SEQUENCE [LARGE SCALE GENOMIC DNA]</scope>
    <source>
        <strain evidence="2">CCM 8691</strain>
    </source>
</reference>
<organism evidence="1 2">
    <name type="scientific">Pedobacter lithocola</name>
    <dbReference type="NCBI Taxonomy" id="1908239"/>
    <lineage>
        <taxon>Bacteria</taxon>
        <taxon>Pseudomonadati</taxon>
        <taxon>Bacteroidota</taxon>
        <taxon>Sphingobacteriia</taxon>
        <taxon>Sphingobacteriales</taxon>
        <taxon>Sphingobacteriaceae</taxon>
        <taxon>Pedobacter</taxon>
    </lineage>
</organism>
<dbReference type="Pfam" id="PF14092">
    <property type="entry name" value="DUF4270"/>
    <property type="match status" value="1"/>
</dbReference>
<proteinExistence type="predicted"/>
<sequence length="478" mass="51527">MKFTKQDLLTLLIGLFLFASCKNPNGVGLDVDPNSAIQGTLVNDQLVTSQTIKEPDFITSTLSQYPLGYMTDPVFGKTEASVGMTVWPTSLSYNFGTSPVLDSAVLVLNLGTQFYGDTTSSRYSIDVYQLTAPIAKYKASDAIPHSTTLLGNFNSRIFPTTPIKITEIVKGGRDTLKTVKAQIRIPLNKAFIQSTILSLAAAGTSTNDKFAQYFKGLYAEVNKTSSTGAGGIAFIDFASTNSYLQLVYKNTSTTNVIDTVTTNFPINTSTGQVVTANIKHDYTGTPVKTQLDNPGSTASPIQYGITYLQALGGVKTKISFPNLKNFTATYGKVIVNKAELVVDLSTGTFAYPFVPAQRLSLYRWDIAEQNVNVPDHDQPGTTSSGSTYAGDSRAKSDGVFGGYYDSLKNRYIFNITAYVQDLVDGAKVDYGTFLAPTNLTATPFDLGPSGSSAARAVIGSFGNTTNRLKLNIYYTKVN</sequence>